<dbReference type="AlphaFoldDB" id="A0A699KEU7"/>
<accession>A0A699KEU7</accession>
<evidence type="ECO:0008006" key="2">
    <source>
        <dbReference type="Google" id="ProtNLM"/>
    </source>
</evidence>
<protein>
    <recommendedName>
        <fullName evidence="2">Reverse transcriptase domain-containing protein</fullName>
    </recommendedName>
</protein>
<proteinExistence type="predicted"/>
<sequence>PEDDKEESFRDDVMMRRRMTTRMRRRKKSTQLRLTLLRAESLSTSYPLPLSTPPSGTPPLLHIPLPTSTPPLILPSTSYKADVPKVKLPPWKRLCIVLGPRFKVGKISYAPTIRPTGGFRANFKFVGTLDDEIGKTLRERDRFAYARTTRLMKIEARLSREAWVQSMDASDTACAEFMSLRTIVLAQQMEIAGL</sequence>
<evidence type="ECO:0000313" key="1">
    <source>
        <dbReference type="EMBL" id="GFA86674.1"/>
    </source>
</evidence>
<dbReference type="EMBL" id="BKCJ010503446">
    <property type="protein sequence ID" value="GFA86674.1"/>
    <property type="molecule type" value="Genomic_DNA"/>
</dbReference>
<feature type="non-terminal residue" evidence="1">
    <location>
        <position position="1"/>
    </location>
</feature>
<comment type="caution">
    <text evidence="1">The sequence shown here is derived from an EMBL/GenBank/DDBJ whole genome shotgun (WGS) entry which is preliminary data.</text>
</comment>
<gene>
    <name evidence="1" type="ORF">Tci_658646</name>
</gene>
<reference evidence="1" key="1">
    <citation type="journal article" date="2019" name="Sci. Rep.">
        <title>Draft genome of Tanacetum cinerariifolium, the natural source of mosquito coil.</title>
        <authorList>
            <person name="Yamashiro T."/>
            <person name="Shiraishi A."/>
            <person name="Satake H."/>
            <person name="Nakayama K."/>
        </authorList>
    </citation>
    <scope>NUCLEOTIDE SEQUENCE</scope>
</reference>
<name>A0A699KEU7_TANCI</name>
<organism evidence="1">
    <name type="scientific">Tanacetum cinerariifolium</name>
    <name type="common">Dalmatian daisy</name>
    <name type="synonym">Chrysanthemum cinerariifolium</name>
    <dbReference type="NCBI Taxonomy" id="118510"/>
    <lineage>
        <taxon>Eukaryota</taxon>
        <taxon>Viridiplantae</taxon>
        <taxon>Streptophyta</taxon>
        <taxon>Embryophyta</taxon>
        <taxon>Tracheophyta</taxon>
        <taxon>Spermatophyta</taxon>
        <taxon>Magnoliopsida</taxon>
        <taxon>eudicotyledons</taxon>
        <taxon>Gunneridae</taxon>
        <taxon>Pentapetalae</taxon>
        <taxon>asterids</taxon>
        <taxon>campanulids</taxon>
        <taxon>Asterales</taxon>
        <taxon>Asteraceae</taxon>
        <taxon>Asteroideae</taxon>
        <taxon>Anthemideae</taxon>
        <taxon>Anthemidinae</taxon>
        <taxon>Tanacetum</taxon>
    </lineage>
</organism>